<sequence length="110" mass="13129">MCYYENEIHKSVDFARTALRHLFEHSRCPTTQHDPQNWINYNPLNMFALTKTLQWYQKWHNNTTETLILTDRQSPDLCESYKDSDKVLESIWGFALKERKGGDNIYSSPR</sequence>
<proteinExistence type="predicted"/>
<name>A0AAV4WZV3_CAEEX</name>
<organism evidence="1 2">
    <name type="scientific">Caerostris extrusa</name>
    <name type="common">Bark spider</name>
    <name type="synonym">Caerostris bankana</name>
    <dbReference type="NCBI Taxonomy" id="172846"/>
    <lineage>
        <taxon>Eukaryota</taxon>
        <taxon>Metazoa</taxon>
        <taxon>Ecdysozoa</taxon>
        <taxon>Arthropoda</taxon>
        <taxon>Chelicerata</taxon>
        <taxon>Arachnida</taxon>
        <taxon>Araneae</taxon>
        <taxon>Araneomorphae</taxon>
        <taxon>Entelegynae</taxon>
        <taxon>Araneoidea</taxon>
        <taxon>Araneidae</taxon>
        <taxon>Caerostris</taxon>
    </lineage>
</organism>
<dbReference type="AlphaFoldDB" id="A0AAV4WZV3"/>
<protein>
    <submittedName>
        <fullName evidence="1">Uncharacterized protein</fullName>
    </submittedName>
</protein>
<evidence type="ECO:0000313" key="2">
    <source>
        <dbReference type="Proteomes" id="UP001054945"/>
    </source>
</evidence>
<keyword evidence="2" id="KW-1185">Reference proteome</keyword>
<comment type="caution">
    <text evidence="1">The sequence shown here is derived from an EMBL/GenBank/DDBJ whole genome shotgun (WGS) entry which is preliminary data.</text>
</comment>
<reference evidence="1 2" key="1">
    <citation type="submission" date="2021-06" db="EMBL/GenBank/DDBJ databases">
        <title>Caerostris extrusa draft genome.</title>
        <authorList>
            <person name="Kono N."/>
            <person name="Arakawa K."/>
        </authorList>
    </citation>
    <scope>NUCLEOTIDE SEQUENCE [LARGE SCALE GENOMIC DNA]</scope>
</reference>
<evidence type="ECO:0000313" key="1">
    <source>
        <dbReference type="EMBL" id="GIY88061.1"/>
    </source>
</evidence>
<dbReference type="Proteomes" id="UP001054945">
    <property type="component" value="Unassembled WGS sequence"/>
</dbReference>
<dbReference type="EMBL" id="BPLR01017017">
    <property type="protein sequence ID" value="GIY88061.1"/>
    <property type="molecule type" value="Genomic_DNA"/>
</dbReference>
<gene>
    <name evidence="1" type="ORF">CEXT_81821</name>
</gene>
<accession>A0AAV4WZV3</accession>